<dbReference type="EnsemblPlants" id="novel_model_7066_5bd9a17a">
    <property type="protein sequence ID" value="cds.novel_model_7066_5bd9a17a"/>
    <property type="gene ID" value="novel_gene_3714_5bd9a17a"/>
</dbReference>
<protein>
    <submittedName>
        <fullName evidence="2">Uncharacterized protein</fullName>
    </submittedName>
</protein>
<evidence type="ECO:0000313" key="2">
    <source>
        <dbReference type="EnsemblPlants" id="cds.novel_model_7066_5bd9a17a"/>
    </source>
</evidence>
<reference evidence="2" key="1">
    <citation type="submission" date="2021-03" db="UniProtKB">
        <authorList>
            <consortium name="EnsemblPlants"/>
        </authorList>
    </citation>
    <scope>IDENTIFICATION</scope>
</reference>
<evidence type="ECO:0000313" key="3">
    <source>
        <dbReference type="Proteomes" id="UP000596661"/>
    </source>
</evidence>
<proteinExistence type="predicted"/>
<dbReference type="AlphaFoldDB" id="A0A803RAI0"/>
<keyword evidence="3" id="KW-1185">Reference proteome</keyword>
<feature type="compositionally biased region" description="Basic and acidic residues" evidence="1">
    <location>
        <begin position="54"/>
        <end position="63"/>
    </location>
</feature>
<organism evidence="2 3">
    <name type="scientific">Cannabis sativa</name>
    <name type="common">Hemp</name>
    <name type="synonym">Marijuana</name>
    <dbReference type="NCBI Taxonomy" id="3483"/>
    <lineage>
        <taxon>Eukaryota</taxon>
        <taxon>Viridiplantae</taxon>
        <taxon>Streptophyta</taxon>
        <taxon>Embryophyta</taxon>
        <taxon>Tracheophyta</taxon>
        <taxon>Spermatophyta</taxon>
        <taxon>Magnoliopsida</taxon>
        <taxon>eudicotyledons</taxon>
        <taxon>Gunneridae</taxon>
        <taxon>Pentapetalae</taxon>
        <taxon>rosids</taxon>
        <taxon>fabids</taxon>
        <taxon>Rosales</taxon>
        <taxon>Cannabaceae</taxon>
        <taxon>Cannabis</taxon>
    </lineage>
</organism>
<feature type="region of interest" description="Disordered" evidence="1">
    <location>
        <begin position="40"/>
        <end position="64"/>
    </location>
</feature>
<evidence type="ECO:0000256" key="1">
    <source>
        <dbReference type="SAM" id="MobiDB-lite"/>
    </source>
</evidence>
<sequence length="76" mass="9224">MANGERRTTKTKYIVLFSAFCSRVAINLCRTSQWRRRRKRLVHRHRNPLSQGEASRKRSDGGDLRWFWPRLKSHWI</sequence>
<dbReference type="Proteomes" id="UP000596661">
    <property type="component" value="Unassembled WGS sequence"/>
</dbReference>
<accession>A0A803RAI0</accession>
<dbReference type="Gramene" id="novel_model_7066_5bd9a17a">
    <property type="protein sequence ID" value="cds.novel_model_7066_5bd9a17a"/>
    <property type="gene ID" value="novel_gene_3714_5bd9a17a"/>
</dbReference>
<name>A0A803RAI0_CANSA</name>